<proteinExistence type="predicted"/>
<reference evidence="2" key="1">
    <citation type="journal article" date="2023" name="Hortic. Res.">
        <title>A chromosome-level phased genome enabling allele-level studies in sweet orange: a case study on citrus Huanglongbing tolerance.</title>
        <authorList>
            <person name="Wu B."/>
            <person name="Yu Q."/>
            <person name="Deng Z."/>
            <person name="Duan Y."/>
            <person name="Luo F."/>
            <person name="Gmitter F. Jr."/>
        </authorList>
    </citation>
    <scope>NUCLEOTIDE SEQUENCE [LARGE SCALE GENOMIC DNA]</scope>
    <source>
        <strain evidence="2">cv. Valencia</strain>
    </source>
</reference>
<dbReference type="EMBL" id="CM039171">
    <property type="protein sequence ID" value="KAH9798205.1"/>
    <property type="molecule type" value="Genomic_DNA"/>
</dbReference>
<keyword evidence="2" id="KW-1185">Reference proteome</keyword>
<comment type="caution">
    <text evidence="1">The sequence shown here is derived from an EMBL/GenBank/DDBJ whole genome shotgun (WGS) entry which is preliminary data.</text>
</comment>
<evidence type="ECO:0000313" key="2">
    <source>
        <dbReference type="Proteomes" id="UP000829398"/>
    </source>
</evidence>
<dbReference type="Proteomes" id="UP000829398">
    <property type="component" value="Chromosome 2"/>
</dbReference>
<evidence type="ECO:0000313" key="1">
    <source>
        <dbReference type="EMBL" id="KAH9798205.1"/>
    </source>
</evidence>
<gene>
    <name evidence="1" type="ORF">KPL71_006131</name>
</gene>
<organism evidence="1 2">
    <name type="scientific">Citrus sinensis</name>
    <name type="common">Sweet orange</name>
    <name type="synonym">Citrus aurantium var. sinensis</name>
    <dbReference type="NCBI Taxonomy" id="2711"/>
    <lineage>
        <taxon>Eukaryota</taxon>
        <taxon>Viridiplantae</taxon>
        <taxon>Streptophyta</taxon>
        <taxon>Embryophyta</taxon>
        <taxon>Tracheophyta</taxon>
        <taxon>Spermatophyta</taxon>
        <taxon>Magnoliopsida</taxon>
        <taxon>eudicotyledons</taxon>
        <taxon>Gunneridae</taxon>
        <taxon>Pentapetalae</taxon>
        <taxon>rosids</taxon>
        <taxon>malvids</taxon>
        <taxon>Sapindales</taxon>
        <taxon>Rutaceae</taxon>
        <taxon>Aurantioideae</taxon>
        <taxon>Citrus</taxon>
    </lineage>
</organism>
<sequence>MAQELVQRKSGILAFGAKALAIVLLLATFCVVVVVVDIFDAEAKAVVRDAAGIKRVELLVSKENSTAFNINRKLLRYSAAAADGNRIGTACSKDDIVIYQGSTAPLPNGIPAYTVQILNTCTCVSESESGGCSICNIHVNCGWFSSARLVNPQVFRRIHYDDCLVNDGEALPPGQALSFQYANTFQYPLSVSSVVCCSA</sequence>
<name>A0ACB8NLE8_CITSI</name>
<accession>A0ACB8NLE8</accession>
<protein>
    <submittedName>
        <fullName evidence="1">TPD1 protein</fullName>
    </submittedName>
</protein>